<evidence type="ECO:0000256" key="2">
    <source>
        <dbReference type="SAM" id="Phobius"/>
    </source>
</evidence>
<feature type="region of interest" description="Disordered" evidence="1">
    <location>
        <begin position="182"/>
        <end position="224"/>
    </location>
</feature>
<name>A0A1H3BLK1_9BACL</name>
<keyword evidence="2" id="KW-0472">Membrane</keyword>
<reference evidence="3 4" key="1">
    <citation type="submission" date="2016-10" db="EMBL/GenBank/DDBJ databases">
        <authorList>
            <person name="de Groot N.N."/>
        </authorList>
    </citation>
    <scope>NUCLEOTIDE SEQUENCE [LARGE SCALE GENOMIC DNA]</scope>
    <source>
        <strain evidence="3 4">DSM 45610</strain>
    </source>
</reference>
<dbReference type="RefSeq" id="WP_091742505.1">
    <property type="nucleotide sequence ID" value="NZ_FNNQ01000017.1"/>
</dbReference>
<feature type="compositionally biased region" description="Basic and acidic residues" evidence="1">
    <location>
        <begin position="210"/>
        <end position="224"/>
    </location>
</feature>
<keyword evidence="2" id="KW-1133">Transmembrane helix</keyword>
<evidence type="ECO:0000256" key="1">
    <source>
        <dbReference type="SAM" id="MobiDB-lite"/>
    </source>
</evidence>
<proteinExistence type="predicted"/>
<dbReference type="EMBL" id="FNNQ01000017">
    <property type="protein sequence ID" value="SDX42843.1"/>
    <property type="molecule type" value="Genomic_DNA"/>
</dbReference>
<accession>A0A1H3BLK1</accession>
<dbReference type="AlphaFoldDB" id="A0A1H3BLK1"/>
<organism evidence="3 4">
    <name type="scientific">Marininema mesophilum</name>
    <dbReference type="NCBI Taxonomy" id="1048340"/>
    <lineage>
        <taxon>Bacteria</taxon>
        <taxon>Bacillati</taxon>
        <taxon>Bacillota</taxon>
        <taxon>Bacilli</taxon>
        <taxon>Bacillales</taxon>
        <taxon>Thermoactinomycetaceae</taxon>
        <taxon>Marininema</taxon>
    </lineage>
</organism>
<evidence type="ECO:0000313" key="4">
    <source>
        <dbReference type="Proteomes" id="UP000198534"/>
    </source>
</evidence>
<keyword evidence="4" id="KW-1185">Reference proteome</keyword>
<feature type="transmembrane region" description="Helical" evidence="2">
    <location>
        <begin position="12"/>
        <end position="36"/>
    </location>
</feature>
<gene>
    <name evidence="3" type="ORF">SAMN05444487_11752</name>
</gene>
<dbReference type="Proteomes" id="UP000198534">
    <property type="component" value="Unassembled WGS sequence"/>
</dbReference>
<sequence length="224" mass="25320">MNLMPSIPPGKRYFRLGLIIIILWLFNLALVVGWVWKEQSIATERLEKKVDKGKLQQADTRNRVHEYKNFMNEYGPTVRYRKSVEALDESTINWSDSLSILTEHLPKGATLFQAKADNDLLDGWAVFPTPETSINYLDELKKDSRVKEAYLDCFGSQCAEKFTLLKKAGTQIAHFHVTLQEETEGNDPLTASPVPIQNTGGKKSTTPPGKKTEKKERGEGKDHG</sequence>
<evidence type="ECO:0000313" key="3">
    <source>
        <dbReference type="EMBL" id="SDX42843.1"/>
    </source>
</evidence>
<protein>
    <submittedName>
        <fullName evidence="3">Uncharacterized protein</fullName>
    </submittedName>
</protein>
<feature type="compositionally biased region" description="Low complexity" evidence="1">
    <location>
        <begin position="199"/>
        <end position="209"/>
    </location>
</feature>
<keyword evidence="2" id="KW-0812">Transmembrane</keyword>
<dbReference type="STRING" id="1048340.SAMN05444487_11752"/>
<dbReference type="OrthoDB" id="2989143at2"/>